<dbReference type="RefSeq" id="WP_183202624.1">
    <property type="nucleotide sequence ID" value="NZ_BAAAER010000002.1"/>
</dbReference>
<feature type="signal peptide" evidence="1">
    <location>
        <begin position="1"/>
        <end position="20"/>
    </location>
</feature>
<name>A0A7W6JAV6_9CAUL</name>
<comment type="caution">
    <text evidence="2">The sequence shown here is derived from an EMBL/GenBank/DDBJ whole genome shotgun (WGS) entry which is preliminary data.</text>
</comment>
<protein>
    <recommendedName>
        <fullName evidence="4">Hemolysin</fullName>
    </recommendedName>
</protein>
<dbReference type="PANTHER" id="PTHR38008:SF2">
    <property type="entry name" value="HEMOLYSIN"/>
    <property type="match status" value="1"/>
</dbReference>
<organism evidence="2 3">
    <name type="scientific">Brevundimonas lenta</name>
    <dbReference type="NCBI Taxonomy" id="424796"/>
    <lineage>
        <taxon>Bacteria</taxon>
        <taxon>Pseudomonadati</taxon>
        <taxon>Pseudomonadota</taxon>
        <taxon>Alphaproteobacteria</taxon>
        <taxon>Caulobacterales</taxon>
        <taxon>Caulobacteraceae</taxon>
        <taxon>Brevundimonas</taxon>
    </lineage>
</organism>
<keyword evidence="1" id="KW-0732">Signal</keyword>
<keyword evidence="3" id="KW-1185">Reference proteome</keyword>
<dbReference type="Proteomes" id="UP000529946">
    <property type="component" value="Unassembled WGS sequence"/>
</dbReference>
<dbReference type="EMBL" id="JACIDM010000001">
    <property type="protein sequence ID" value="MBB4081697.1"/>
    <property type="molecule type" value="Genomic_DNA"/>
</dbReference>
<dbReference type="PROSITE" id="PS51257">
    <property type="entry name" value="PROKAR_LIPOPROTEIN"/>
    <property type="match status" value="1"/>
</dbReference>
<proteinExistence type="predicted"/>
<dbReference type="PANTHER" id="PTHR38008">
    <property type="entry name" value="HEMOLYSIN-RELATED"/>
    <property type="match status" value="1"/>
</dbReference>
<dbReference type="Pfam" id="PF03891">
    <property type="entry name" value="DUF333"/>
    <property type="match status" value="1"/>
</dbReference>
<feature type="chain" id="PRO_5031294785" description="Hemolysin" evidence="1">
    <location>
        <begin position="21"/>
        <end position="90"/>
    </location>
</feature>
<dbReference type="InterPro" id="IPR005590">
    <property type="entry name" value="DUF333"/>
</dbReference>
<accession>A0A7W6JAV6</accession>
<dbReference type="AlphaFoldDB" id="A0A7W6JAV6"/>
<evidence type="ECO:0000256" key="1">
    <source>
        <dbReference type="SAM" id="SignalP"/>
    </source>
</evidence>
<evidence type="ECO:0008006" key="4">
    <source>
        <dbReference type="Google" id="ProtNLM"/>
    </source>
</evidence>
<reference evidence="2 3" key="1">
    <citation type="submission" date="2020-08" db="EMBL/GenBank/DDBJ databases">
        <title>Genomic Encyclopedia of Type Strains, Phase IV (KMG-IV): sequencing the most valuable type-strain genomes for metagenomic binning, comparative biology and taxonomic classification.</title>
        <authorList>
            <person name="Goeker M."/>
        </authorList>
    </citation>
    <scope>NUCLEOTIDE SEQUENCE [LARGE SCALE GENOMIC DNA]</scope>
    <source>
        <strain evidence="2 3">DSM 23960</strain>
    </source>
</reference>
<gene>
    <name evidence="2" type="ORF">GGR12_000536</name>
</gene>
<evidence type="ECO:0000313" key="3">
    <source>
        <dbReference type="Proteomes" id="UP000529946"/>
    </source>
</evidence>
<sequence length="90" mass="9557">MARVRNACLPVLLFVLAACAAPATEPETRPNLGMANPASVNCVNQGGSHQVRRSASGDEYGVCVFTDGRQCDEWTLLRDKRCVAPGPTAP</sequence>
<evidence type="ECO:0000313" key="2">
    <source>
        <dbReference type="EMBL" id="MBB4081697.1"/>
    </source>
</evidence>